<accession>A0A2D1GM25</accession>
<name>A0A2D1GM25_9CAUD</name>
<reference evidence="2" key="1">
    <citation type="submission" date="2017-09" db="EMBL/GenBank/DDBJ databases">
        <title>The complete genome of Salmonella phage Melville.</title>
        <authorList>
            <person name="Zhang K."/>
            <person name="Xie Y."/>
            <person name="Liu M."/>
            <person name="Gill J."/>
        </authorList>
    </citation>
    <scope>NUCLEOTIDE SEQUENCE [LARGE SCALE GENOMIC DNA]</scope>
</reference>
<dbReference type="EMBL" id="MF957259">
    <property type="protein sequence ID" value="ATN93099.1"/>
    <property type="molecule type" value="Genomic_DNA"/>
</dbReference>
<evidence type="ECO:0000313" key="2">
    <source>
        <dbReference type="Proteomes" id="UP000231463"/>
    </source>
</evidence>
<gene>
    <name evidence="1" type="ORF">CPT_Melville_125</name>
</gene>
<keyword evidence="2" id="KW-1185">Reference proteome</keyword>
<proteinExistence type="predicted"/>
<sequence length="120" mass="14702">MIYYGVIKTIYFSEHRIRDVLLESDYAFHQDPRSGHWKFLKYRFSPEGLKYEFFTASDLLDYLYTDLMHTSIPFKRHELNKMMPVPPRKDPFDSSNVEVIKDFKWMRDTYTKRPDTRWCD</sequence>
<evidence type="ECO:0000313" key="1">
    <source>
        <dbReference type="EMBL" id="ATN93099.1"/>
    </source>
</evidence>
<dbReference type="Proteomes" id="UP000231463">
    <property type="component" value="Segment"/>
</dbReference>
<organism evidence="1 2">
    <name type="scientific">Salmonella phage Melville</name>
    <dbReference type="NCBI Taxonomy" id="2041413"/>
    <lineage>
        <taxon>Viruses</taxon>
        <taxon>Duplodnaviria</taxon>
        <taxon>Heunggongvirae</taxon>
        <taxon>Uroviricota</taxon>
        <taxon>Caudoviricetes</taxon>
        <taxon>Pantevenvirales</taxon>
        <taxon>Straboviridae</taxon>
        <taxon>Tevenvirinae</taxon>
        <taxon>Gelderlandvirus</taxon>
        <taxon>Gelderlandvirus melville</taxon>
    </lineage>
</organism>
<protein>
    <submittedName>
        <fullName evidence="1">Uncharacterized protein</fullName>
    </submittedName>
</protein>